<dbReference type="EMBL" id="NHOQ01000168">
    <property type="protein sequence ID" value="PWA32475.1"/>
    <property type="molecule type" value="Genomic_DNA"/>
</dbReference>
<keyword evidence="6 11" id="KW-0472">Membrane</keyword>
<evidence type="ECO:0000256" key="4">
    <source>
        <dbReference type="ARBA" id="ARBA00022622"/>
    </source>
</evidence>
<organism evidence="13 14">
    <name type="scientific">Gambusia affinis</name>
    <name type="common">Western mosquitofish</name>
    <name type="synonym">Heterandria affinis</name>
    <dbReference type="NCBI Taxonomy" id="33528"/>
    <lineage>
        <taxon>Eukaryota</taxon>
        <taxon>Metazoa</taxon>
        <taxon>Chordata</taxon>
        <taxon>Craniata</taxon>
        <taxon>Vertebrata</taxon>
        <taxon>Euteleostomi</taxon>
        <taxon>Actinopterygii</taxon>
        <taxon>Neopterygii</taxon>
        <taxon>Teleostei</taxon>
        <taxon>Neoteleostei</taxon>
        <taxon>Acanthomorphata</taxon>
        <taxon>Ovalentaria</taxon>
        <taxon>Atherinomorphae</taxon>
        <taxon>Cyprinodontiformes</taxon>
        <taxon>Poeciliidae</taxon>
        <taxon>Poeciliinae</taxon>
        <taxon>Gambusia</taxon>
    </lineage>
</organism>
<name>A0A315W9I2_GAMAF</name>
<dbReference type="GO" id="GO:0009897">
    <property type="term" value="C:external side of plasma membrane"/>
    <property type="evidence" value="ECO:0007669"/>
    <property type="project" value="TreeGrafter"/>
</dbReference>
<sequence length="584" mass="64941">MLRACVRLRVYPYLNSTPAPSQWSLKVPLLSAVKWFLLQRHHRQGGEQKWVNALQKCDHVLLRGDGTTSGQRAAPSVTLSTSQIFPFPAPVTDCVEAHRVCSTDPQCEALYRGLELCAVDAAVAPLGDQEASECLERQDALLAKHPSLLACKCQRGFRKEERCLRIYWRVRLLPGKEELEISPYDDSMIDSRMASLVSGSSFMQLDGENQCLKAAQDCGLYEKCGALRSEYVLACTKPMPNTSRCNQYKCHRALRRFLERVPEEYSLGVLFCPCTNTLCGERRRKTIVPSCSYQDADNLQLNCLHQQSFCRRDDLCRSRLADFLSNCQPSQLTASRCLKDSTGLCLRAYAGLIGTIMTPNYISNNSADVSLWCNCEGSGNDWQECLRLQQLFTHNSCLRNSISWMGNPGSLPSDPSQPPAPRPSPLVQKDELLNSNHLPELNNDVVESEEEEELTQTVEEEEADEGGQFDVIPLYSERATVSNLGSSEAGGAAAPSASPTKPVLLLFLLLTTAHSWGSIFLVLDSCLCFCSSLQTWQMALFIYLALTTLEYQAGIIILCGAVSLLPQMQENMEVCLGEITFELL</sequence>
<keyword evidence="11" id="KW-1133">Transmembrane helix</keyword>
<dbReference type="PANTHER" id="PTHR10269:SF15">
    <property type="entry name" value="GDNF FAMILY RECEPTOR ALPHA-3"/>
    <property type="match status" value="1"/>
</dbReference>
<dbReference type="Gene3D" id="1.10.220.110">
    <property type="entry name" value="GDNF binding domain"/>
    <property type="match status" value="1"/>
</dbReference>
<dbReference type="GO" id="GO:0038023">
    <property type="term" value="F:signaling receptor activity"/>
    <property type="evidence" value="ECO:0007669"/>
    <property type="project" value="InterPro"/>
</dbReference>
<feature type="domain" description="GDNF/GAS1" evidence="12">
    <location>
        <begin position="94"/>
        <end position="175"/>
    </location>
</feature>
<feature type="compositionally biased region" description="Pro residues" evidence="10">
    <location>
        <begin position="415"/>
        <end position="424"/>
    </location>
</feature>
<dbReference type="Pfam" id="PF02351">
    <property type="entry name" value="GDNF"/>
    <property type="match status" value="3"/>
</dbReference>
<dbReference type="GO" id="GO:0043235">
    <property type="term" value="C:receptor complex"/>
    <property type="evidence" value="ECO:0007669"/>
    <property type="project" value="TreeGrafter"/>
</dbReference>
<evidence type="ECO:0000256" key="7">
    <source>
        <dbReference type="ARBA" id="ARBA00023170"/>
    </source>
</evidence>
<keyword evidence="8" id="KW-0325">Glycoprotein</keyword>
<feature type="region of interest" description="Disordered" evidence="10">
    <location>
        <begin position="408"/>
        <end position="427"/>
    </location>
</feature>
<evidence type="ECO:0000313" key="14">
    <source>
        <dbReference type="Proteomes" id="UP000250572"/>
    </source>
</evidence>
<evidence type="ECO:0000256" key="8">
    <source>
        <dbReference type="ARBA" id="ARBA00023180"/>
    </source>
</evidence>
<proteinExistence type="inferred from homology"/>
<feature type="compositionally biased region" description="Acidic residues" evidence="10">
    <location>
        <begin position="446"/>
        <end position="464"/>
    </location>
</feature>
<comment type="subcellular location">
    <subcellularLocation>
        <location evidence="1">Cell membrane</location>
        <topology evidence="1">Lipid-anchor</topology>
        <topology evidence="1">GPI-anchor</topology>
    </subcellularLocation>
</comment>
<dbReference type="PANTHER" id="PTHR10269">
    <property type="entry name" value="GDNF RECEPTOR ALPHA"/>
    <property type="match status" value="1"/>
</dbReference>
<protein>
    <recommendedName>
        <fullName evidence="12">GDNF/GAS1 domain-containing protein</fullName>
    </recommendedName>
</protein>
<dbReference type="GO" id="GO:0007399">
    <property type="term" value="P:nervous system development"/>
    <property type="evidence" value="ECO:0007669"/>
    <property type="project" value="TreeGrafter"/>
</dbReference>
<keyword evidence="4" id="KW-0336">GPI-anchor</keyword>
<feature type="domain" description="GDNF/GAS1" evidence="12">
    <location>
        <begin position="303"/>
        <end position="397"/>
    </location>
</feature>
<keyword evidence="3" id="KW-1003">Cell membrane</keyword>
<dbReference type="SMART" id="SM00907">
    <property type="entry name" value="GDNF"/>
    <property type="match status" value="3"/>
</dbReference>
<evidence type="ECO:0000256" key="3">
    <source>
        <dbReference type="ARBA" id="ARBA00022475"/>
    </source>
</evidence>
<evidence type="ECO:0000256" key="10">
    <source>
        <dbReference type="SAM" id="MobiDB-lite"/>
    </source>
</evidence>
<reference evidence="13 14" key="1">
    <citation type="journal article" date="2018" name="G3 (Bethesda)">
        <title>A High-Quality Reference Genome for the Invasive Mosquitofish Gambusia affinis Using a Chicago Library.</title>
        <authorList>
            <person name="Hoffberg S.L."/>
            <person name="Troendle N.J."/>
            <person name="Glenn T.C."/>
            <person name="Mahmud O."/>
            <person name="Louha S."/>
            <person name="Chalopin D."/>
            <person name="Bennetzen J.L."/>
            <person name="Mauricio R."/>
        </authorList>
    </citation>
    <scope>NUCLEOTIDE SEQUENCE [LARGE SCALE GENOMIC DNA]</scope>
    <source>
        <strain evidence="13">NE01/NJP1002.9</strain>
        <tissue evidence="13">Muscle</tissue>
    </source>
</reference>
<dbReference type="Proteomes" id="UP000250572">
    <property type="component" value="Unassembled WGS sequence"/>
</dbReference>
<dbReference type="InterPro" id="IPR003438">
    <property type="entry name" value="GDNF_rcpt"/>
</dbReference>
<evidence type="ECO:0000256" key="6">
    <source>
        <dbReference type="ARBA" id="ARBA00023136"/>
    </source>
</evidence>
<accession>A0A315W9I2</accession>
<evidence type="ECO:0000256" key="9">
    <source>
        <dbReference type="ARBA" id="ARBA00023288"/>
    </source>
</evidence>
<keyword evidence="14" id="KW-1185">Reference proteome</keyword>
<feature type="transmembrane region" description="Helical" evidence="11">
    <location>
        <begin position="541"/>
        <end position="565"/>
    </location>
</feature>
<keyword evidence="11" id="KW-0812">Transmembrane</keyword>
<feature type="region of interest" description="Disordered" evidence="10">
    <location>
        <begin position="439"/>
        <end position="464"/>
    </location>
</feature>
<dbReference type="STRING" id="33528.ENSGAFP00000029052"/>
<keyword evidence="7" id="KW-0675">Receptor</keyword>
<comment type="similarity">
    <text evidence="2">Belongs to the GDNFR family.</text>
</comment>
<evidence type="ECO:0000256" key="1">
    <source>
        <dbReference type="ARBA" id="ARBA00004609"/>
    </source>
</evidence>
<gene>
    <name evidence="13" type="ORF">CCH79_00016663</name>
</gene>
<dbReference type="FunFam" id="1.10.220.110:FF:000001">
    <property type="entry name" value="GDNF family receptor alpha"/>
    <property type="match status" value="1"/>
</dbReference>
<evidence type="ECO:0000256" key="5">
    <source>
        <dbReference type="ARBA" id="ARBA00022729"/>
    </source>
</evidence>
<comment type="caution">
    <text evidence="13">The sequence shown here is derived from an EMBL/GenBank/DDBJ whole genome shotgun (WGS) entry which is preliminary data.</text>
</comment>
<dbReference type="PRINTS" id="PR01316">
    <property type="entry name" value="GDNFRECEPTOR"/>
</dbReference>
<evidence type="ECO:0000313" key="13">
    <source>
        <dbReference type="EMBL" id="PWA32475.1"/>
    </source>
</evidence>
<keyword evidence="5" id="KW-0732">Signal</keyword>
<feature type="domain" description="GDNF/GAS1" evidence="12">
    <location>
        <begin position="211"/>
        <end position="291"/>
    </location>
</feature>
<evidence type="ECO:0000256" key="2">
    <source>
        <dbReference type="ARBA" id="ARBA00005961"/>
    </source>
</evidence>
<feature type="transmembrane region" description="Helical" evidence="11">
    <location>
        <begin position="503"/>
        <end position="529"/>
    </location>
</feature>
<dbReference type="AlphaFoldDB" id="A0A315W9I2"/>
<dbReference type="GO" id="GO:0007169">
    <property type="term" value="P:cell surface receptor protein tyrosine kinase signaling pathway"/>
    <property type="evidence" value="ECO:0007669"/>
    <property type="project" value="UniProtKB-ARBA"/>
</dbReference>
<dbReference type="InterPro" id="IPR037193">
    <property type="entry name" value="GDNF_alpha"/>
</dbReference>
<evidence type="ECO:0000259" key="12">
    <source>
        <dbReference type="SMART" id="SM00907"/>
    </source>
</evidence>
<keyword evidence="9" id="KW-0449">Lipoprotein</keyword>
<dbReference type="InterPro" id="IPR016017">
    <property type="entry name" value="GDNF/GAS1"/>
</dbReference>
<evidence type="ECO:0000256" key="11">
    <source>
        <dbReference type="SAM" id="Phobius"/>
    </source>
</evidence>
<dbReference type="SUPFAM" id="SSF110035">
    <property type="entry name" value="GDNF receptor-like"/>
    <property type="match status" value="1"/>
</dbReference>